<evidence type="ECO:0000256" key="4">
    <source>
        <dbReference type="ARBA" id="ARBA00022989"/>
    </source>
</evidence>
<feature type="transmembrane region" description="Helical" evidence="7">
    <location>
        <begin position="102"/>
        <end position="121"/>
    </location>
</feature>
<sequence length="200" mass="21863">MHLHTTRQMSFQLFIAFLITGALAYFEYVGGQYTHSLALSADAAHIFLDGFAVLLAWLAVISGSRIPFLKTVCTLFNAVLLIATSCMIAWETIPLLVHPQVIIAKQTLLVAVICLILNLLILQRLTHGNHDDNIRAVTFHVLGDMISSIGVIVSSAFVALTGFNRLDSLVAVGVSIYLMSNGWSLLLKTLTTQSHQAQNE</sequence>
<dbReference type="Proteomes" id="UP000830167">
    <property type="component" value="Chromosome"/>
</dbReference>
<dbReference type="InterPro" id="IPR045316">
    <property type="entry name" value="Msc2-like"/>
</dbReference>
<dbReference type="RefSeq" id="WP_347438814.1">
    <property type="nucleotide sequence ID" value="NZ_CP089291.1"/>
</dbReference>
<accession>A0ABY4CPE0</accession>
<evidence type="ECO:0000256" key="1">
    <source>
        <dbReference type="ARBA" id="ARBA00004141"/>
    </source>
</evidence>
<evidence type="ECO:0000313" key="10">
    <source>
        <dbReference type="Proteomes" id="UP000830167"/>
    </source>
</evidence>
<keyword evidence="6 7" id="KW-0472">Membrane</keyword>
<reference evidence="9" key="1">
    <citation type="submission" date="2021-12" db="EMBL/GenBank/DDBJ databases">
        <title>Alicyclobacillaceae gen. nov., sp. nov., isolated from chalcocite enrichment system.</title>
        <authorList>
            <person name="Jiang Z."/>
        </authorList>
    </citation>
    <scope>NUCLEOTIDE SEQUENCE</scope>
    <source>
        <strain evidence="9">MYW30-H2</strain>
    </source>
</reference>
<evidence type="ECO:0000259" key="8">
    <source>
        <dbReference type="Pfam" id="PF01545"/>
    </source>
</evidence>
<dbReference type="InterPro" id="IPR058533">
    <property type="entry name" value="Cation_efflux_TM"/>
</dbReference>
<dbReference type="Gene3D" id="1.20.1510.10">
    <property type="entry name" value="Cation efflux protein transmembrane domain"/>
    <property type="match status" value="1"/>
</dbReference>
<comment type="subcellular location">
    <subcellularLocation>
        <location evidence="1">Membrane</location>
        <topology evidence="1">Multi-pass membrane protein</topology>
    </subcellularLocation>
</comment>
<keyword evidence="2" id="KW-0813">Transport</keyword>
<keyword evidence="10" id="KW-1185">Reference proteome</keyword>
<dbReference type="InterPro" id="IPR027469">
    <property type="entry name" value="Cation_efflux_TMD_sf"/>
</dbReference>
<evidence type="ECO:0000256" key="6">
    <source>
        <dbReference type="ARBA" id="ARBA00023136"/>
    </source>
</evidence>
<dbReference type="InterPro" id="IPR002524">
    <property type="entry name" value="Cation_efflux"/>
</dbReference>
<organism evidence="9 10">
    <name type="scientific">Fodinisporobacter ferrooxydans</name>
    <dbReference type="NCBI Taxonomy" id="2901836"/>
    <lineage>
        <taxon>Bacteria</taxon>
        <taxon>Bacillati</taxon>
        <taxon>Bacillota</taxon>
        <taxon>Bacilli</taxon>
        <taxon>Bacillales</taxon>
        <taxon>Alicyclobacillaceae</taxon>
        <taxon>Fodinisporobacter</taxon>
    </lineage>
</organism>
<evidence type="ECO:0000256" key="3">
    <source>
        <dbReference type="ARBA" id="ARBA00022692"/>
    </source>
</evidence>
<dbReference type="Pfam" id="PF01545">
    <property type="entry name" value="Cation_efflux"/>
    <property type="match status" value="1"/>
</dbReference>
<dbReference type="PANTHER" id="PTHR45755:SF4">
    <property type="entry name" value="ZINC TRANSPORTER 7"/>
    <property type="match status" value="1"/>
</dbReference>
<dbReference type="PANTHER" id="PTHR45755">
    <property type="match status" value="1"/>
</dbReference>
<evidence type="ECO:0000256" key="2">
    <source>
        <dbReference type="ARBA" id="ARBA00022448"/>
    </source>
</evidence>
<dbReference type="SUPFAM" id="SSF161111">
    <property type="entry name" value="Cation efflux protein transmembrane domain-like"/>
    <property type="match status" value="1"/>
</dbReference>
<keyword evidence="4 7" id="KW-1133">Transmembrane helix</keyword>
<evidence type="ECO:0000256" key="7">
    <source>
        <dbReference type="SAM" id="Phobius"/>
    </source>
</evidence>
<proteinExistence type="predicted"/>
<keyword evidence="5" id="KW-0406">Ion transport</keyword>
<feature type="domain" description="Cation efflux protein transmembrane" evidence="8">
    <location>
        <begin position="13"/>
        <end position="190"/>
    </location>
</feature>
<feature type="transmembrane region" description="Helical" evidence="7">
    <location>
        <begin position="68"/>
        <end position="90"/>
    </location>
</feature>
<feature type="transmembrane region" description="Helical" evidence="7">
    <location>
        <begin position="43"/>
        <end position="61"/>
    </location>
</feature>
<gene>
    <name evidence="9" type="ORF">LSG31_08010</name>
</gene>
<feature type="transmembrane region" description="Helical" evidence="7">
    <location>
        <begin position="141"/>
        <end position="163"/>
    </location>
</feature>
<protein>
    <submittedName>
        <fullName evidence="9">Cation diffusion facilitator family transporter</fullName>
    </submittedName>
</protein>
<dbReference type="NCBIfam" id="TIGR01297">
    <property type="entry name" value="CDF"/>
    <property type="match status" value="1"/>
</dbReference>
<feature type="transmembrane region" description="Helical" evidence="7">
    <location>
        <begin position="169"/>
        <end position="187"/>
    </location>
</feature>
<dbReference type="EMBL" id="CP089291">
    <property type="protein sequence ID" value="UOF92129.1"/>
    <property type="molecule type" value="Genomic_DNA"/>
</dbReference>
<name>A0ABY4CPE0_9BACL</name>
<evidence type="ECO:0000313" key="9">
    <source>
        <dbReference type="EMBL" id="UOF92129.1"/>
    </source>
</evidence>
<feature type="transmembrane region" description="Helical" evidence="7">
    <location>
        <begin position="12"/>
        <end position="31"/>
    </location>
</feature>
<keyword evidence="3 7" id="KW-0812">Transmembrane</keyword>
<evidence type="ECO:0000256" key="5">
    <source>
        <dbReference type="ARBA" id="ARBA00023065"/>
    </source>
</evidence>